<dbReference type="SUPFAM" id="SSF50630">
    <property type="entry name" value="Acid proteases"/>
    <property type="match status" value="1"/>
</dbReference>
<dbReference type="Gene3D" id="3.30.70.270">
    <property type="match status" value="1"/>
</dbReference>
<dbReference type="CDD" id="cd09274">
    <property type="entry name" value="RNase_HI_RT_Ty3"/>
    <property type="match status" value="1"/>
</dbReference>
<evidence type="ECO:0000256" key="1">
    <source>
        <dbReference type="SAM" id="MobiDB-lite"/>
    </source>
</evidence>
<keyword evidence="4" id="KW-1185">Reference proteome</keyword>
<evidence type="ECO:0000313" key="4">
    <source>
        <dbReference type="Proteomes" id="UP001591681"/>
    </source>
</evidence>
<dbReference type="InterPro" id="IPR043502">
    <property type="entry name" value="DNA/RNA_pol_sf"/>
</dbReference>
<name>A0ABD1JJG4_9TELE</name>
<feature type="region of interest" description="Disordered" evidence="1">
    <location>
        <begin position="71"/>
        <end position="122"/>
    </location>
</feature>
<accession>A0ABD1JJG4</accession>
<dbReference type="InterPro" id="IPR021109">
    <property type="entry name" value="Peptidase_aspartic_dom_sf"/>
</dbReference>
<dbReference type="EMBL" id="JBHFQA010000015">
    <property type="protein sequence ID" value="KAL2087296.1"/>
    <property type="molecule type" value="Genomic_DNA"/>
</dbReference>
<dbReference type="InterPro" id="IPR043128">
    <property type="entry name" value="Rev_trsase/Diguanyl_cyclase"/>
</dbReference>
<dbReference type="SUPFAM" id="SSF56672">
    <property type="entry name" value="DNA/RNA polymerases"/>
    <property type="match status" value="1"/>
</dbReference>
<reference evidence="3 4" key="1">
    <citation type="submission" date="2024-09" db="EMBL/GenBank/DDBJ databases">
        <title>A chromosome-level genome assembly of Gray's grenadier anchovy, Coilia grayii.</title>
        <authorList>
            <person name="Fu Z."/>
        </authorList>
    </citation>
    <scope>NUCLEOTIDE SEQUENCE [LARGE SCALE GENOMIC DNA]</scope>
    <source>
        <strain evidence="3">G4</strain>
        <tissue evidence="3">Muscle</tissue>
    </source>
</reference>
<protein>
    <recommendedName>
        <fullName evidence="2">Reverse transcriptase/retrotransposon-derived protein RNase H-like domain-containing protein</fullName>
    </recommendedName>
</protein>
<dbReference type="Proteomes" id="UP001591681">
    <property type="component" value="Unassembled WGS sequence"/>
</dbReference>
<dbReference type="AlphaFoldDB" id="A0ABD1JJG4"/>
<proteinExistence type="predicted"/>
<dbReference type="FunFam" id="3.10.20.370:FF:000003">
    <property type="entry name" value="Transposon Tf2-6 polyprotein"/>
    <property type="match status" value="1"/>
</dbReference>
<comment type="caution">
    <text evidence="3">The sequence shown here is derived from an EMBL/GenBank/DDBJ whole genome shotgun (WGS) entry which is preliminary data.</text>
</comment>
<dbReference type="PANTHER" id="PTHR34072:SF42">
    <property type="entry name" value="INTEGRASE CATALYTIC DOMAIN-CONTAINING PROTEIN"/>
    <property type="match status" value="1"/>
</dbReference>
<evidence type="ECO:0000259" key="2">
    <source>
        <dbReference type="Pfam" id="PF17919"/>
    </source>
</evidence>
<dbReference type="Gene3D" id="2.40.70.10">
    <property type="entry name" value="Acid Proteases"/>
    <property type="match status" value="1"/>
</dbReference>
<dbReference type="CDD" id="cd00303">
    <property type="entry name" value="retropepsin_like"/>
    <property type="match status" value="1"/>
</dbReference>
<dbReference type="FunFam" id="3.30.70.270:FF:000026">
    <property type="entry name" value="Transposon Ty3-G Gag-Pol polyprotein"/>
    <property type="match status" value="1"/>
</dbReference>
<dbReference type="PANTHER" id="PTHR34072">
    <property type="entry name" value="ENZYMATIC POLYPROTEIN-RELATED"/>
    <property type="match status" value="1"/>
</dbReference>
<dbReference type="InterPro" id="IPR041577">
    <property type="entry name" value="RT_RNaseH_2"/>
</dbReference>
<feature type="domain" description="Reverse transcriptase/retrotransposon-derived protein RNase H-like" evidence="2">
    <location>
        <begin position="307"/>
        <end position="404"/>
    </location>
</feature>
<feature type="compositionally biased region" description="Low complexity" evidence="1">
    <location>
        <begin position="84"/>
        <end position="98"/>
    </location>
</feature>
<dbReference type="Pfam" id="PF17919">
    <property type="entry name" value="RT_RNaseH_2"/>
    <property type="match status" value="1"/>
</dbReference>
<sequence>MDPANVVTGMEQEAPGYPSAIQRLELAEGEIRRMSNDVAALLQVGQQQSQQIQQQQQQLTALTQLLTRLTPSLTQPSGEGGIGSAPASSSGLAAGLSEPRVGCPERFDGDPAQDPGSSSRAGTYEHATNLHVKEYWTDPGSTHALPALIDSGAEANIIDSALAQQMGLKLHSLPSPVPARALDGHLLGAVTRVTEPVMMKPSGNHQESIRFHLLSSPGQPLILGYPWLRQHNPIIDWGILGYVVAEGSIQMDPAKVSAVTSWPVPGSRKQLQQFLGFANFYRRFIRNYSSVAAPLTALTSEKRIFRWTPAADDAFSALKTRFTSAPILRMPDPDRQLVVEVDASDVGVGAVLSQRSLEDNKLHPCAFFSRRLSVTEQNYDIGDRELLAVKLALEEWRRWLEGASVPFLVWTDHKNLAYLRSAKRLNPRQSRWSLFFTRFNFTLSYRPGSRNAKPDALSRQFLKEDDVPLGPAPILPESRVIAALTWDIEGQVQLSGTSPEPCLTITEVCTSFN</sequence>
<gene>
    <name evidence="3" type="ORF">ACEWY4_018355</name>
</gene>
<evidence type="ECO:0000313" key="3">
    <source>
        <dbReference type="EMBL" id="KAL2087296.1"/>
    </source>
</evidence>
<organism evidence="3 4">
    <name type="scientific">Coilia grayii</name>
    <name type="common">Gray's grenadier anchovy</name>
    <dbReference type="NCBI Taxonomy" id="363190"/>
    <lineage>
        <taxon>Eukaryota</taxon>
        <taxon>Metazoa</taxon>
        <taxon>Chordata</taxon>
        <taxon>Craniata</taxon>
        <taxon>Vertebrata</taxon>
        <taxon>Euteleostomi</taxon>
        <taxon>Actinopterygii</taxon>
        <taxon>Neopterygii</taxon>
        <taxon>Teleostei</taxon>
        <taxon>Clupei</taxon>
        <taxon>Clupeiformes</taxon>
        <taxon>Clupeoidei</taxon>
        <taxon>Engraulidae</taxon>
        <taxon>Coilinae</taxon>
        <taxon>Coilia</taxon>
    </lineage>
</organism>